<comment type="caution">
    <text evidence="4">The sequence shown here is derived from an EMBL/GenBank/DDBJ whole genome shotgun (WGS) entry which is preliminary data.</text>
</comment>
<feature type="domain" description="Lnb N-terminal periplasmic" evidence="2">
    <location>
        <begin position="31"/>
        <end position="161"/>
    </location>
</feature>
<feature type="transmembrane region" description="Helical" evidence="1">
    <location>
        <begin position="286"/>
        <end position="304"/>
    </location>
</feature>
<reference evidence="4 5" key="1">
    <citation type="submission" date="2024-04" db="EMBL/GenBank/DDBJ databases">
        <title>Novel genus in family Flammeovirgaceae.</title>
        <authorList>
            <person name="Nguyen T.H."/>
            <person name="Vuong T.Q."/>
            <person name="Le H."/>
            <person name="Kim S.-G."/>
        </authorList>
    </citation>
    <scope>NUCLEOTIDE SEQUENCE [LARGE SCALE GENOMIC DNA]</scope>
    <source>
        <strain evidence="4 5">JCM 23209</strain>
    </source>
</reference>
<feature type="transmembrane region" description="Helical" evidence="1">
    <location>
        <begin position="335"/>
        <end position="354"/>
    </location>
</feature>
<dbReference type="InterPro" id="IPR057436">
    <property type="entry name" value="5TMH_Lnb"/>
</dbReference>
<dbReference type="AlphaFoldDB" id="A0AAW9RWM6"/>
<accession>A0AAW9RWM6</accession>
<evidence type="ECO:0000259" key="3">
    <source>
        <dbReference type="Pfam" id="PF25221"/>
    </source>
</evidence>
<dbReference type="Pfam" id="PF25221">
    <property type="entry name" value="5TMH_Lnb"/>
    <property type="match status" value="1"/>
</dbReference>
<dbReference type="Pfam" id="PF13387">
    <property type="entry name" value="Lnb_N"/>
    <property type="match status" value="1"/>
</dbReference>
<dbReference type="InterPro" id="IPR025178">
    <property type="entry name" value="Lnb_N"/>
</dbReference>
<keyword evidence="5" id="KW-1185">Reference proteome</keyword>
<evidence type="ECO:0000313" key="4">
    <source>
        <dbReference type="EMBL" id="MEN7548087.1"/>
    </source>
</evidence>
<organism evidence="4 5">
    <name type="scientific">Rapidithrix thailandica</name>
    <dbReference type="NCBI Taxonomy" id="413964"/>
    <lineage>
        <taxon>Bacteria</taxon>
        <taxon>Pseudomonadati</taxon>
        <taxon>Bacteroidota</taxon>
        <taxon>Cytophagia</taxon>
        <taxon>Cytophagales</taxon>
        <taxon>Flammeovirgaceae</taxon>
        <taxon>Rapidithrix</taxon>
    </lineage>
</organism>
<evidence type="ECO:0000259" key="2">
    <source>
        <dbReference type="Pfam" id="PF13387"/>
    </source>
</evidence>
<gene>
    <name evidence="4" type="ORF">AAG747_09205</name>
</gene>
<feature type="transmembrane region" description="Helical" evidence="1">
    <location>
        <begin position="253"/>
        <end position="274"/>
    </location>
</feature>
<proteinExistence type="predicted"/>
<evidence type="ECO:0000313" key="5">
    <source>
        <dbReference type="Proteomes" id="UP001403385"/>
    </source>
</evidence>
<feature type="domain" description="Lnb-like transmembrane" evidence="3">
    <location>
        <begin position="248"/>
        <end position="383"/>
    </location>
</feature>
<dbReference type="RefSeq" id="WP_346820868.1">
    <property type="nucleotide sequence ID" value="NZ_JBDKWZ010000004.1"/>
</dbReference>
<keyword evidence="1" id="KW-0812">Transmembrane</keyword>
<feature type="transmembrane region" description="Helical" evidence="1">
    <location>
        <begin position="360"/>
        <end position="378"/>
    </location>
</feature>
<keyword evidence="1" id="KW-1133">Transmembrane helix</keyword>
<dbReference type="EMBL" id="JBDKWZ010000004">
    <property type="protein sequence ID" value="MEN7548087.1"/>
    <property type="molecule type" value="Genomic_DNA"/>
</dbReference>
<feature type="transmembrane region" description="Helical" evidence="1">
    <location>
        <begin position="310"/>
        <end position="328"/>
    </location>
</feature>
<sequence>MKRYLFIVFFFCISFNGTQGQSLPDTVSEKAIISLLTCEEGEELYAAFGHSALRVRDSLTGIDVVFNYGTFNFREPNFYGKFVQGQLLYFLSTGSFQRFLQSYQADNRGVTEQVLNLDTLQTKELYAKLLVNLKPENKYYKYDFFYDNCTTRLWELIKPENNEDKAEEISPEATMSFRDYIHPYLESKPWVRFGIDILLGQPTDLATVQNTAQFLPDNLMHTLEYLEYGTKPVVKATVQLFESKPVNQEESQFIPYVFFWGLFGGVLVLFAIEVYFNLHFHWIDRLLYLSTGLIGCLIVYLWFISDHQATNQNLHLLWAFPVNLYFVFFPKKKTLYHIVYGLAITGLLLGFPWLPQNFPVEVIPVLLVLLLRLVRLAMSEKKKKGNIKYSMQA</sequence>
<dbReference type="Proteomes" id="UP001403385">
    <property type="component" value="Unassembled WGS sequence"/>
</dbReference>
<protein>
    <submittedName>
        <fullName evidence="4">DUF4105 domain-containing protein</fullName>
    </submittedName>
</protein>
<evidence type="ECO:0000256" key="1">
    <source>
        <dbReference type="SAM" id="Phobius"/>
    </source>
</evidence>
<name>A0AAW9RWM6_9BACT</name>
<keyword evidence="1" id="KW-0472">Membrane</keyword>